<gene>
    <name evidence="1" type="ORF">JJB11_14380</name>
</gene>
<reference evidence="1" key="1">
    <citation type="journal article" date="2012" name="J. Microbiol. Biotechnol.">
        <title>Ramlibacter ginsenosidimutans sp. nov., with ginsenoside-converting activity.</title>
        <authorList>
            <person name="Wang L."/>
            <person name="An D.S."/>
            <person name="Kim S.G."/>
            <person name="Jin F.X."/>
            <person name="Kim S.C."/>
            <person name="Lee S.T."/>
            <person name="Im W.T."/>
        </authorList>
    </citation>
    <scope>NUCLEOTIDE SEQUENCE</scope>
    <source>
        <strain evidence="1">KACC 17527</strain>
    </source>
</reference>
<accession>A0A934TTT6</accession>
<keyword evidence="2" id="KW-1185">Reference proteome</keyword>
<evidence type="ECO:0000313" key="2">
    <source>
        <dbReference type="Proteomes" id="UP000630528"/>
    </source>
</evidence>
<protein>
    <submittedName>
        <fullName evidence="1">3-phosphoglycerate dehydrogenase</fullName>
    </submittedName>
</protein>
<name>A0A934TTT6_9BURK</name>
<sequence>MSKERWMARIIDPLVADLVAWIGSGRPYLEVMDAWKTSCPRLPVWEEANARGLLARSRDRSGTEWVHLTPAGESLLRQERG</sequence>
<dbReference type="Proteomes" id="UP000630528">
    <property type="component" value="Unassembled WGS sequence"/>
</dbReference>
<comment type="caution">
    <text evidence="1">The sequence shown here is derived from an EMBL/GenBank/DDBJ whole genome shotgun (WGS) entry which is preliminary data.</text>
</comment>
<dbReference type="AlphaFoldDB" id="A0A934TTT6"/>
<proteinExistence type="predicted"/>
<evidence type="ECO:0000313" key="1">
    <source>
        <dbReference type="EMBL" id="MBK6007284.1"/>
    </source>
</evidence>
<organism evidence="1 2">
    <name type="scientific">Ramlibacter ginsenosidimutans</name>
    <dbReference type="NCBI Taxonomy" id="502333"/>
    <lineage>
        <taxon>Bacteria</taxon>
        <taxon>Pseudomonadati</taxon>
        <taxon>Pseudomonadota</taxon>
        <taxon>Betaproteobacteria</taxon>
        <taxon>Burkholderiales</taxon>
        <taxon>Comamonadaceae</taxon>
        <taxon>Ramlibacter</taxon>
    </lineage>
</organism>
<dbReference type="EMBL" id="JAEPWM010000005">
    <property type="protein sequence ID" value="MBK6007284.1"/>
    <property type="molecule type" value="Genomic_DNA"/>
</dbReference>
<reference evidence="1" key="2">
    <citation type="submission" date="2021-01" db="EMBL/GenBank/DDBJ databases">
        <authorList>
            <person name="Kang M."/>
        </authorList>
    </citation>
    <scope>NUCLEOTIDE SEQUENCE</scope>
    <source>
        <strain evidence="1">KACC 17527</strain>
    </source>
</reference>